<feature type="compositionally biased region" description="Polar residues" evidence="1">
    <location>
        <begin position="438"/>
        <end position="454"/>
    </location>
</feature>
<evidence type="ECO:0008006" key="4">
    <source>
        <dbReference type="Google" id="ProtNLM"/>
    </source>
</evidence>
<keyword evidence="3" id="KW-1185">Reference proteome</keyword>
<feature type="compositionally biased region" description="Polar residues" evidence="1">
    <location>
        <begin position="410"/>
        <end position="431"/>
    </location>
</feature>
<feature type="compositionally biased region" description="Basic residues" evidence="1">
    <location>
        <begin position="306"/>
        <end position="315"/>
    </location>
</feature>
<feature type="compositionally biased region" description="Low complexity" evidence="1">
    <location>
        <begin position="316"/>
        <end position="339"/>
    </location>
</feature>
<evidence type="ECO:0000256" key="1">
    <source>
        <dbReference type="SAM" id="MobiDB-lite"/>
    </source>
</evidence>
<accession>A0ABR1K140</accession>
<feature type="compositionally biased region" description="Polar residues" evidence="1">
    <location>
        <begin position="12"/>
        <end position="54"/>
    </location>
</feature>
<feature type="compositionally biased region" description="Acidic residues" evidence="1">
    <location>
        <begin position="286"/>
        <end position="295"/>
    </location>
</feature>
<feature type="compositionally biased region" description="Basic residues" evidence="1">
    <location>
        <begin position="389"/>
        <end position="403"/>
    </location>
</feature>
<feature type="region of interest" description="Disordered" evidence="1">
    <location>
        <begin position="1"/>
        <end position="80"/>
    </location>
</feature>
<reference evidence="2 3" key="1">
    <citation type="submission" date="2024-01" db="EMBL/GenBank/DDBJ databases">
        <title>A draft genome for the cacao thread blight pathogen Marasmiellus scandens.</title>
        <authorList>
            <person name="Baruah I.K."/>
            <person name="Leung J."/>
            <person name="Bukari Y."/>
            <person name="Amoako-Attah I."/>
            <person name="Meinhardt L.W."/>
            <person name="Bailey B.A."/>
            <person name="Cohen S.P."/>
        </authorList>
    </citation>
    <scope>NUCLEOTIDE SEQUENCE [LARGE SCALE GENOMIC DNA]</scope>
    <source>
        <strain evidence="2 3">GH-19</strain>
    </source>
</reference>
<protein>
    <recommendedName>
        <fullName evidence="4">C2H2-type domain-containing protein</fullName>
    </recommendedName>
</protein>
<dbReference type="EMBL" id="JBANRG010000002">
    <property type="protein sequence ID" value="KAK7470031.1"/>
    <property type="molecule type" value="Genomic_DNA"/>
</dbReference>
<organism evidence="2 3">
    <name type="scientific">Marasmiellus scandens</name>
    <dbReference type="NCBI Taxonomy" id="2682957"/>
    <lineage>
        <taxon>Eukaryota</taxon>
        <taxon>Fungi</taxon>
        <taxon>Dikarya</taxon>
        <taxon>Basidiomycota</taxon>
        <taxon>Agaricomycotina</taxon>
        <taxon>Agaricomycetes</taxon>
        <taxon>Agaricomycetidae</taxon>
        <taxon>Agaricales</taxon>
        <taxon>Marasmiineae</taxon>
        <taxon>Omphalotaceae</taxon>
        <taxon>Marasmiellus</taxon>
    </lineage>
</organism>
<dbReference type="Proteomes" id="UP001498398">
    <property type="component" value="Unassembled WGS sequence"/>
</dbReference>
<name>A0ABR1K140_9AGAR</name>
<feature type="compositionally biased region" description="Pro residues" evidence="1">
    <location>
        <begin position="58"/>
        <end position="74"/>
    </location>
</feature>
<feature type="compositionally biased region" description="Acidic residues" evidence="1">
    <location>
        <begin position="369"/>
        <end position="380"/>
    </location>
</feature>
<evidence type="ECO:0000313" key="3">
    <source>
        <dbReference type="Proteomes" id="UP001498398"/>
    </source>
</evidence>
<feature type="compositionally biased region" description="Basic residues" evidence="1">
    <location>
        <begin position="264"/>
        <end position="276"/>
    </location>
</feature>
<comment type="caution">
    <text evidence="2">The sequence shown here is derived from an EMBL/GenBank/DDBJ whole genome shotgun (WGS) entry which is preliminary data.</text>
</comment>
<feature type="region of interest" description="Disordered" evidence="1">
    <location>
        <begin position="250"/>
        <end position="492"/>
    </location>
</feature>
<gene>
    <name evidence="2" type="ORF">VKT23_001466</name>
</gene>
<sequence length="492" mass="52169">MFSFFSRKSAPTLESQIVPETQTQDSDSLANQQLRTPSPSATSAVSRGNHGNLSPPNKQIPPGPPITPSPPPLDPTRDAELGLISDPTALHTLISSIPPKILHEYTLNHLIPPARSTVPIHPPSSLTLTHLTSFFSSLTPPPKLHCVRCHKFFYEVENDDRSCLVPHDDDSAEVERVGSSKKVDTAYQTLWGCCGKMVEGDGDMGPPDGWCYEGKHTTDTKRARFRADSTIHDDKLSSCDKLKCFEPPVSSVADSDEDIGASPRPRKRKRSVRKRALPAEDGSGAGEDDNEDDADATSVVSGRSKSSTRPKKKPKTLAAAASASTANATAGSPLSDPATPTTPAPVPKPRKKRAKTAHDDKPFKPESTPVDDDVDMDVDDSASAASGSTKKKGGRPKGSKNKPKPPASSIKGTGTSISLPTSPAGKSTSPTREPGASASASTKTHRPSVSFSATTREHPAEASSSSSAQKPRSRKTAKKLEEVVATSVDGEM</sequence>
<evidence type="ECO:0000313" key="2">
    <source>
        <dbReference type="EMBL" id="KAK7470031.1"/>
    </source>
</evidence>
<proteinExistence type="predicted"/>